<dbReference type="PANTHER" id="PTHR11566:SF131">
    <property type="entry name" value="GTPASE, PUTATIVE (AFU_ORTHOLOGUE AFUA_6G07630)-RELATED"/>
    <property type="match status" value="1"/>
</dbReference>
<evidence type="ECO:0008006" key="8">
    <source>
        <dbReference type="Google" id="ProtNLM"/>
    </source>
</evidence>
<dbReference type="InterPro" id="IPR001401">
    <property type="entry name" value="Dynamin_GTPase"/>
</dbReference>
<feature type="domain" description="GED" evidence="4">
    <location>
        <begin position="687"/>
        <end position="783"/>
    </location>
</feature>
<dbReference type="Proteomes" id="UP000284706">
    <property type="component" value="Unassembled WGS sequence"/>
</dbReference>
<dbReference type="Pfam" id="PF00350">
    <property type="entry name" value="Dynamin_N"/>
    <property type="match status" value="2"/>
</dbReference>
<dbReference type="GO" id="GO:0005525">
    <property type="term" value="F:GTP binding"/>
    <property type="evidence" value="ECO:0007669"/>
    <property type="project" value="InterPro"/>
</dbReference>
<dbReference type="Gene3D" id="1.20.120.1240">
    <property type="entry name" value="Dynamin, middle domain"/>
    <property type="match status" value="2"/>
</dbReference>
<dbReference type="SMART" id="SM00302">
    <property type="entry name" value="GED"/>
    <property type="match status" value="2"/>
</dbReference>
<dbReference type="GO" id="GO:0003924">
    <property type="term" value="F:GTPase activity"/>
    <property type="evidence" value="ECO:0007669"/>
    <property type="project" value="InterPro"/>
</dbReference>
<dbReference type="CDD" id="cd08771">
    <property type="entry name" value="DLP_1"/>
    <property type="match status" value="2"/>
</dbReference>
<dbReference type="PANTHER" id="PTHR11566">
    <property type="entry name" value="DYNAMIN"/>
    <property type="match status" value="1"/>
</dbReference>
<dbReference type="InterPro" id="IPR000375">
    <property type="entry name" value="Dynamin_stalk"/>
</dbReference>
<keyword evidence="7" id="KW-1185">Reference proteome</keyword>
<dbReference type="GO" id="GO:0008017">
    <property type="term" value="F:microtubule binding"/>
    <property type="evidence" value="ECO:0007669"/>
    <property type="project" value="TreeGrafter"/>
</dbReference>
<evidence type="ECO:0000259" key="4">
    <source>
        <dbReference type="PROSITE" id="PS51388"/>
    </source>
</evidence>
<feature type="domain" description="GED" evidence="4">
    <location>
        <begin position="1492"/>
        <end position="1585"/>
    </location>
</feature>
<dbReference type="Gene3D" id="3.40.50.300">
    <property type="entry name" value="P-loop containing nucleotide triphosphate hydrolases"/>
    <property type="match status" value="2"/>
</dbReference>
<proteinExistence type="predicted"/>
<dbReference type="EMBL" id="NHYE01001207">
    <property type="protein sequence ID" value="PPQ97724.1"/>
    <property type="molecule type" value="Genomic_DNA"/>
</dbReference>
<evidence type="ECO:0000256" key="3">
    <source>
        <dbReference type="SAM" id="MobiDB-lite"/>
    </source>
</evidence>
<dbReference type="GO" id="GO:0005874">
    <property type="term" value="C:microtubule"/>
    <property type="evidence" value="ECO:0007669"/>
    <property type="project" value="TreeGrafter"/>
</dbReference>
<dbReference type="GO" id="GO:0005737">
    <property type="term" value="C:cytoplasm"/>
    <property type="evidence" value="ECO:0007669"/>
    <property type="project" value="TreeGrafter"/>
</dbReference>
<dbReference type="InterPro" id="IPR045063">
    <property type="entry name" value="Dynamin_N"/>
</dbReference>
<dbReference type="OrthoDB" id="5061070at2759"/>
<name>A0A409Y3V1_9AGAR</name>
<dbReference type="InterPro" id="IPR022812">
    <property type="entry name" value="Dynamin"/>
</dbReference>
<keyword evidence="1" id="KW-0547">Nucleotide-binding</keyword>
<evidence type="ECO:0000313" key="6">
    <source>
        <dbReference type="EMBL" id="PPQ97724.1"/>
    </source>
</evidence>
<dbReference type="PROSITE" id="PS51718">
    <property type="entry name" value="G_DYNAMIN_2"/>
    <property type="match status" value="2"/>
</dbReference>
<dbReference type="PRINTS" id="PR00195">
    <property type="entry name" value="DYNAMIN"/>
</dbReference>
<evidence type="ECO:0000313" key="7">
    <source>
        <dbReference type="Proteomes" id="UP000284706"/>
    </source>
</evidence>
<dbReference type="GO" id="GO:0005886">
    <property type="term" value="C:plasma membrane"/>
    <property type="evidence" value="ECO:0007669"/>
    <property type="project" value="TreeGrafter"/>
</dbReference>
<dbReference type="SMART" id="SM00053">
    <property type="entry name" value="DYNc"/>
    <property type="match status" value="2"/>
</dbReference>
<dbReference type="STRING" id="231916.A0A409Y3V1"/>
<dbReference type="InterPro" id="IPR003130">
    <property type="entry name" value="GED"/>
</dbReference>
<protein>
    <recommendedName>
        <fullName evidence="8">GED domain-containing protein</fullName>
    </recommendedName>
</protein>
<feature type="region of interest" description="Disordered" evidence="3">
    <location>
        <begin position="1219"/>
        <end position="1293"/>
    </location>
</feature>
<organism evidence="6 7">
    <name type="scientific">Gymnopilus dilepis</name>
    <dbReference type="NCBI Taxonomy" id="231916"/>
    <lineage>
        <taxon>Eukaryota</taxon>
        <taxon>Fungi</taxon>
        <taxon>Dikarya</taxon>
        <taxon>Basidiomycota</taxon>
        <taxon>Agaricomycotina</taxon>
        <taxon>Agaricomycetes</taxon>
        <taxon>Agaricomycetidae</taxon>
        <taxon>Agaricales</taxon>
        <taxon>Agaricineae</taxon>
        <taxon>Hymenogastraceae</taxon>
        <taxon>Gymnopilus</taxon>
    </lineage>
</organism>
<feature type="domain" description="Dynamin-type G" evidence="5">
    <location>
        <begin position="56"/>
        <end position="364"/>
    </location>
</feature>
<sequence length="1585" mass="178513">MARPDPFDYLSSEHSSDEVVQTATVGVGLSDPKHSQRSRQMLDLVNRLHSTGVQVDIDLPQIAVIGSQSAGKSSLIESISGITLPRAAGTCTRCPTECRLSKSKSPWQCTVSLRFTTDAQGQILGQARNQVFGDIMYDKAEVEDRIRRAQKAILNPTKPAKFFLEEEEDDAEPELTFSSNCVSLQISGPDVGDLSFVDLPGLVATIGSNSKGGENDIALVESLVTTYIKKQNCIILLTVACETDFENQGAHRLTKQYDPQGQRTIGVLTKPDRIQSGDEMNWLSFIRNEREPLDNNWFCVKQPNSQELKAKMTWEQARKKEDEWFASTAPWCELDATHQRYLRTANLMERLSVILSDLISKRMPQIAEELGENIRNTRNAIADLPKPPSDNPMSEITALLHGFVVDVSRHVEGVPNVNGLLQKIRPAQQKFRKAVRATAPNFRPYEKRFDGKRHVGRAAFLVEEEGEAWEEEGSDSEAEEETMISGVYSLEKIYVDEVYKRAQEAITRELPGHTPYQVQKEYIQEIISKWKAPAMSLCKSVYDTISDHIKKLVASHLSHFGQGYLQQRVRTIMQQHIEECRTNAEDRISWLLELESRPFSLNTHYFSDYKTKFLTHYKGQRQKYDQTGLVSVLERYKIANYDANSIVSDLNTTGISKIMSGLAEVGLHGIDPYELQKLLPHDEMESALTIMADVRAYFQVAYKRFADNVPLAIDQELVCGVEKRLLEVLHGQLGTNTPRGHEICQDLARESPQVADKRDDLRKKLQRLETAHRQLQTDESGVGLANPKLSQARRRMLDLVNRLHSTGVQTDIDLPQIAVIGSQSAGKSSLIESISGITLPRAAGTCTRCPTECRLSRSEGPWQCIVSIRTTTDRNGQPLGQARTERFGPVIKDKNEVEERIRRAQRAILRPSKRAELFLKGEDEGDSDPELSFSNNCVSLQISGPDVADLSFVDLPGLIASVSSSSKGSTDDIALVSSLVTSYIKKPNCIILLTVACETDFENQGAHRITKEYDPEGKRTIGVLTKPDRIPTGEESNWLPFIRNEKETLENNWFCVKQPSSNELKDNMTWDKARQRENEFFSSTAPWNELDAVYQKYLRTSNLVDRLSQVLSDLISKRLPGIYEDLEKSIVATRKSLSALPRPPSNNPQSEISSLLHDFVADLKKNIEGVPDEDGLIQSIRPAQDRFRRAIRATAPNFRPFESIYEDKRHIKQATFLVEEEGGVEGEEASETEEDLEDVEQNPGDLEEGGAVQDQAYDDASDEGQEPDNISTESEKGSTTEKTPSCAGRKRKHHSTNKIYIDEVLQRAHLARTRELPGHFPFIVQQYFIKSITEQWRRPALDLCEVVHSTILQHVKKLVRKHFLQFGQGHLEQRVKTIMLQHIEKCRQQAEERISWLLELEDRPFSLNTHYLTSYRDKFLAYYRGERQRYDGSTLASTLAKAGQGFLSRPEDNPSQAAGVAKVLAALAEIGIVNLQAQDLKKLLPPDDMEPALVIMADVRAYFQVAFKRFTDVVPLAIDAELVQGVEKDVLRTLHAQLEINGPQGHEISKELAQESPQVAGKRADLQKKLERLESAQRELLGINS</sequence>
<dbReference type="InterPro" id="IPR020850">
    <property type="entry name" value="GED_dom"/>
</dbReference>
<dbReference type="PROSITE" id="PS51388">
    <property type="entry name" value="GED"/>
    <property type="match status" value="2"/>
</dbReference>
<comment type="caution">
    <text evidence="6">The sequence shown here is derived from an EMBL/GenBank/DDBJ whole genome shotgun (WGS) entry which is preliminary data.</text>
</comment>
<evidence type="ECO:0000256" key="1">
    <source>
        <dbReference type="ARBA" id="ARBA00022741"/>
    </source>
</evidence>
<evidence type="ECO:0000259" key="5">
    <source>
        <dbReference type="PROSITE" id="PS51718"/>
    </source>
</evidence>
<dbReference type="SUPFAM" id="SSF52540">
    <property type="entry name" value="P-loop containing nucleoside triphosphate hydrolases"/>
    <property type="match status" value="2"/>
</dbReference>
<dbReference type="InterPro" id="IPR027417">
    <property type="entry name" value="P-loop_NTPase"/>
</dbReference>
<dbReference type="Pfam" id="PF01031">
    <property type="entry name" value="Dynamin_M"/>
    <property type="match status" value="4"/>
</dbReference>
<keyword evidence="2" id="KW-0342">GTP-binding</keyword>
<reference evidence="6 7" key="1">
    <citation type="journal article" date="2018" name="Evol. Lett.">
        <title>Horizontal gene cluster transfer increased hallucinogenic mushroom diversity.</title>
        <authorList>
            <person name="Reynolds H.T."/>
            <person name="Vijayakumar V."/>
            <person name="Gluck-Thaler E."/>
            <person name="Korotkin H.B."/>
            <person name="Matheny P.B."/>
            <person name="Slot J.C."/>
        </authorList>
    </citation>
    <scope>NUCLEOTIDE SEQUENCE [LARGE SCALE GENOMIC DNA]</scope>
    <source>
        <strain evidence="6 7">SRW20</strain>
    </source>
</reference>
<dbReference type="InterPro" id="IPR030381">
    <property type="entry name" value="G_DYNAMIN_dom"/>
</dbReference>
<feature type="compositionally biased region" description="Acidic residues" evidence="3">
    <location>
        <begin position="1256"/>
        <end position="1266"/>
    </location>
</feature>
<feature type="compositionally biased region" description="Acidic residues" evidence="3">
    <location>
        <begin position="1219"/>
        <end position="1248"/>
    </location>
</feature>
<gene>
    <name evidence="6" type="ORF">CVT26_001914</name>
</gene>
<feature type="domain" description="Dynamin-type G" evidence="5">
    <location>
        <begin position="811"/>
        <end position="1120"/>
    </location>
</feature>
<dbReference type="FunFam" id="3.40.50.300:FF:001977">
    <property type="entry name" value="Dynamin GTPase, putative"/>
    <property type="match status" value="2"/>
</dbReference>
<evidence type="ECO:0000256" key="2">
    <source>
        <dbReference type="ARBA" id="ARBA00023134"/>
    </source>
</evidence>
<dbReference type="InParanoid" id="A0A409Y3V1"/>
<dbReference type="Pfam" id="PF02212">
    <property type="entry name" value="GED"/>
    <property type="match status" value="2"/>
</dbReference>
<accession>A0A409Y3V1</accession>
<dbReference type="GO" id="GO:0031623">
    <property type="term" value="P:receptor internalization"/>
    <property type="evidence" value="ECO:0007669"/>
    <property type="project" value="TreeGrafter"/>
</dbReference>